<name>A0A8J6CV42_9ROSI</name>
<dbReference type="Proteomes" id="UP000701853">
    <property type="component" value="Chromosome 8"/>
</dbReference>
<dbReference type="SUPFAM" id="SSF56219">
    <property type="entry name" value="DNase I-like"/>
    <property type="match status" value="1"/>
</dbReference>
<feature type="domain" description="Reverse transcriptase" evidence="1">
    <location>
        <begin position="564"/>
        <end position="846"/>
    </location>
</feature>
<dbReference type="Pfam" id="PF00078">
    <property type="entry name" value="RVT_1"/>
    <property type="match status" value="1"/>
</dbReference>
<dbReference type="AlphaFoldDB" id="A0A8J6CV42"/>
<comment type="caution">
    <text evidence="2">The sequence shown here is derived from an EMBL/GenBank/DDBJ whole genome shotgun (WGS) entry which is preliminary data.</text>
</comment>
<dbReference type="PROSITE" id="PS50878">
    <property type="entry name" value="RT_POL"/>
    <property type="match status" value="1"/>
</dbReference>
<keyword evidence="3" id="KW-1185">Reference proteome</keyword>
<accession>A0A8J6CV42</accession>
<reference evidence="2 3" key="1">
    <citation type="journal article" date="2021" name="bioRxiv">
        <title>The Gossypium anomalum genome as a resource for cotton improvement and evolutionary analysis of hybrid incompatibility.</title>
        <authorList>
            <person name="Grover C.E."/>
            <person name="Yuan D."/>
            <person name="Arick M.A."/>
            <person name="Miller E.R."/>
            <person name="Hu G."/>
            <person name="Peterson D.G."/>
            <person name="Wendel J.F."/>
            <person name="Udall J.A."/>
        </authorList>
    </citation>
    <scope>NUCLEOTIDE SEQUENCE [LARGE SCALE GENOMIC DNA]</scope>
    <source>
        <strain evidence="2">JFW-Udall</strain>
        <tissue evidence="2">Leaf</tissue>
    </source>
</reference>
<gene>
    <name evidence="2" type="ORF">CXB51_019034</name>
</gene>
<dbReference type="Pfam" id="PF13966">
    <property type="entry name" value="zf-RVT"/>
    <property type="match status" value="1"/>
</dbReference>
<dbReference type="SUPFAM" id="SSF56672">
    <property type="entry name" value="DNA/RNA polymerases"/>
    <property type="match status" value="1"/>
</dbReference>
<dbReference type="InterPro" id="IPR026960">
    <property type="entry name" value="RVT-Znf"/>
</dbReference>
<evidence type="ECO:0000313" key="3">
    <source>
        <dbReference type="Proteomes" id="UP000701853"/>
    </source>
</evidence>
<organism evidence="2 3">
    <name type="scientific">Gossypium anomalum</name>
    <dbReference type="NCBI Taxonomy" id="47600"/>
    <lineage>
        <taxon>Eukaryota</taxon>
        <taxon>Viridiplantae</taxon>
        <taxon>Streptophyta</taxon>
        <taxon>Embryophyta</taxon>
        <taxon>Tracheophyta</taxon>
        <taxon>Spermatophyta</taxon>
        <taxon>Magnoliopsida</taxon>
        <taxon>eudicotyledons</taxon>
        <taxon>Gunneridae</taxon>
        <taxon>Pentapetalae</taxon>
        <taxon>rosids</taxon>
        <taxon>malvids</taxon>
        <taxon>Malvales</taxon>
        <taxon>Malvaceae</taxon>
        <taxon>Malvoideae</taxon>
        <taxon>Gossypium</taxon>
    </lineage>
</organism>
<dbReference type="EMBL" id="JAHUZN010000008">
    <property type="protein sequence ID" value="KAG8485709.1"/>
    <property type="molecule type" value="Genomic_DNA"/>
</dbReference>
<dbReference type="OrthoDB" id="998104at2759"/>
<dbReference type="InterPro" id="IPR005135">
    <property type="entry name" value="Endo/exonuclease/phosphatase"/>
</dbReference>
<sequence length="1212" mass="140024">MAISRDLRAFGGVPGQTRRFLQSFRFVLRSLRLVFWAGTSDFSPPCADPLGLWVGLSSPIRVVKRKLLEFGFTLYGGGWRPAPLSAMKILSWNCRRVGNPATVRELKQLLVANGPDIVFLCETKIHSNGFHRIRTICRMEGCLAVDSEGKTGGLALLWKEGVNVSVQNYSKYHIDSLVSMDDGEQFRFTGFYGQTDPSLRQQSWDMLRRVKSTVNEGWIMGSDFNAILNNSEKEGGRRKPKSLMDDFCDVLEELSLIDVKTCNGWFTWTNNREGTRLVKERLDRFVISDMFMEKMSFLTSQIVRQSKSDHEAILMDTNRSKPRDKSVNHRAWFRYDICWAQEQEAKDIITSVWSNEECNALEKMELIRVKLGQWQYQRYRRMKYKIKGLEKEISKLMDGPTNERSMSLLMRARGKLGHLYDVEEKYWALRARSQWLKEGDRNTRYFHIRASGSRKKNSIERLKDEHGEWHDDKEEICYIAWNYFNDLFKTSINLDTDSDLHYVPVCIDEDVNRRLTGEFTDEEILRAFKQMDPRKASGIDGLSGSFFKDHWPVVGEDVLKMCHDILKGNKSAGCINETLIVLIPKIKIPCEMTNFRPISLCRVIYKIISKTLVNQLKEALPLCISQKQSVFVPNRMIHDNVLVAHELVHYLGSSKNGPNKGYVVKLDMSKAYDRVEWSFLKKVLKKMGFSSIWINKIMNCVCTVRFRVKCNTTLSDIIIPERGLRQGDPLSPYLFLFCMDALSRMLTYVQETNQIKGIRASKDGPRINHLFFAHDALLFVRNKRSEVEVFTKILESFERMSGQRINLDKSMVYFSPNTPITQRTTLSGLLKMKVVANLNGYLGLPIPIGKKKSAAFQSILDRAANRIESWFKRLLLKGGKEIFIKSVLQSIPTYGFFVFFVPNGVLEELQSMICRVWQVWRLISCRDTLCFRVLSAKYFPDGDVFHSKQIDKPSFTWQSIAKAASLLLGGPNIKIPILHYGPEEYRVWFHNPLGFYSTKSAYSWLTLKHLGFGPHRVFWKLTWKLQTLPKIKIFCWRLGHDILPTYENISGIRREVNSNCPRCGTVMETLLHAMKDCPKARADVARTLDKNAFSDFITVLWNIWNSRNNKVFCDVEEEARVTWERAAVLSRDFRIFNFLEKLMIPKPTIEKGWKNPGQGVVKINFDATTMGRKMSLGLVARDHDGFVLGGRACVLEKKVQAEWLSFKRWKKA</sequence>
<dbReference type="Gene3D" id="3.60.10.10">
    <property type="entry name" value="Endonuclease/exonuclease/phosphatase"/>
    <property type="match status" value="1"/>
</dbReference>
<dbReference type="Pfam" id="PF03372">
    <property type="entry name" value="Exo_endo_phos"/>
    <property type="match status" value="1"/>
</dbReference>
<evidence type="ECO:0000313" key="2">
    <source>
        <dbReference type="EMBL" id="KAG8485709.1"/>
    </source>
</evidence>
<dbReference type="InterPro" id="IPR043502">
    <property type="entry name" value="DNA/RNA_pol_sf"/>
</dbReference>
<protein>
    <recommendedName>
        <fullName evidence="1">Reverse transcriptase domain-containing protein</fullName>
    </recommendedName>
</protein>
<dbReference type="PANTHER" id="PTHR31635">
    <property type="entry name" value="REVERSE TRANSCRIPTASE DOMAIN-CONTAINING PROTEIN-RELATED"/>
    <property type="match status" value="1"/>
</dbReference>
<proteinExistence type="predicted"/>
<dbReference type="PANTHER" id="PTHR31635:SF196">
    <property type="entry name" value="REVERSE TRANSCRIPTASE DOMAIN-CONTAINING PROTEIN-RELATED"/>
    <property type="match status" value="1"/>
</dbReference>
<dbReference type="InterPro" id="IPR000477">
    <property type="entry name" value="RT_dom"/>
</dbReference>
<dbReference type="CDD" id="cd01650">
    <property type="entry name" value="RT_nLTR_like"/>
    <property type="match status" value="1"/>
</dbReference>
<evidence type="ECO:0000259" key="1">
    <source>
        <dbReference type="PROSITE" id="PS50878"/>
    </source>
</evidence>
<dbReference type="GO" id="GO:0003824">
    <property type="term" value="F:catalytic activity"/>
    <property type="evidence" value="ECO:0007669"/>
    <property type="project" value="InterPro"/>
</dbReference>
<dbReference type="InterPro" id="IPR036691">
    <property type="entry name" value="Endo/exonu/phosph_ase_sf"/>
</dbReference>